<protein>
    <recommendedName>
        <fullName evidence="4">Tetratricopeptide repeat-containing protein</fullName>
    </recommendedName>
</protein>
<dbReference type="Proteomes" id="UP000199031">
    <property type="component" value="Unassembled WGS sequence"/>
</dbReference>
<dbReference type="InterPro" id="IPR011990">
    <property type="entry name" value="TPR-like_helical_dom_sf"/>
</dbReference>
<keyword evidence="3" id="KW-1185">Reference proteome</keyword>
<proteinExistence type="predicted"/>
<accession>A0A1I5VXY8</accession>
<dbReference type="EMBL" id="FOXQ01000005">
    <property type="protein sequence ID" value="SFQ12273.1"/>
    <property type="molecule type" value="Genomic_DNA"/>
</dbReference>
<gene>
    <name evidence="2" type="ORF">SAMN05444277_105251</name>
</gene>
<evidence type="ECO:0000313" key="2">
    <source>
        <dbReference type="EMBL" id="SFQ12273.1"/>
    </source>
</evidence>
<name>A0A1I5VXY8_9BACT</name>
<reference evidence="2 3" key="1">
    <citation type="submission" date="2016-10" db="EMBL/GenBank/DDBJ databases">
        <authorList>
            <person name="de Groot N.N."/>
        </authorList>
    </citation>
    <scope>NUCLEOTIDE SEQUENCE [LARGE SCALE GENOMIC DNA]</scope>
    <source>
        <strain evidence="2 3">DSM 28286</strain>
    </source>
</reference>
<organism evidence="2 3">
    <name type="scientific">Parafilimonas terrae</name>
    <dbReference type="NCBI Taxonomy" id="1465490"/>
    <lineage>
        <taxon>Bacteria</taxon>
        <taxon>Pseudomonadati</taxon>
        <taxon>Bacteroidota</taxon>
        <taxon>Chitinophagia</taxon>
        <taxon>Chitinophagales</taxon>
        <taxon>Chitinophagaceae</taxon>
        <taxon>Parafilimonas</taxon>
    </lineage>
</organism>
<dbReference type="STRING" id="1465490.SAMN05444277_105251"/>
<evidence type="ECO:0000256" key="1">
    <source>
        <dbReference type="SAM" id="SignalP"/>
    </source>
</evidence>
<feature type="chain" id="PRO_5011544467" description="Tetratricopeptide repeat-containing protein" evidence="1">
    <location>
        <begin position="19"/>
        <end position="226"/>
    </location>
</feature>
<dbReference type="RefSeq" id="WP_090658128.1">
    <property type="nucleotide sequence ID" value="NZ_FOXQ01000005.1"/>
</dbReference>
<evidence type="ECO:0000313" key="3">
    <source>
        <dbReference type="Proteomes" id="UP000199031"/>
    </source>
</evidence>
<dbReference type="AlphaFoldDB" id="A0A1I5VXY8"/>
<sequence length="226" mass="24806">MKQLLLAAAIVCTVAAQAQSDKYTAAMQQQLQKFDSAKTVADYENIAAAFQRIGDAEKTQWLPYYWQGIALSRIGWMYFPDEKGVTAVKVSDLGSTVDALAARINAIADKADAVAKDNEAKSEILTVRNMAATQQMIVDPQSRYMSYGAQAADDLQKAIQLNPNNPRAAYLQAMSVYGTPEQFGGGKDAAKPLVQKAVELAKAEQVKPLHPRWSLEQSEKVWATYQ</sequence>
<dbReference type="OrthoDB" id="1150971at2"/>
<keyword evidence="1" id="KW-0732">Signal</keyword>
<feature type="signal peptide" evidence="1">
    <location>
        <begin position="1"/>
        <end position="18"/>
    </location>
</feature>
<evidence type="ECO:0008006" key="4">
    <source>
        <dbReference type="Google" id="ProtNLM"/>
    </source>
</evidence>
<dbReference type="SUPFAM" id="SSF48452">
    <property type="entry name" value="TPR-like"/>
    <property type="match status" value="1"/>
</dbReference>